<dbReference type="PANTHER" id="PTHR35272">
    <property type="entry name" value="THIOL:DISULFIDE INTERCHANGE PROTEIN DSBC-RELATED"/>
    <property type="match status" value="1"/>
</dbReference>
<dbReference type="Gene3D" id="3.40.30.10">
    <property type="entry name" value="Glutaredoxin"/>
    <property type="match status" value="1"/>
</dbReference>
<evidence type="ECO:0000259" key="2">
    <source>
        <dbReference type="Pfam" id="PF13098"/>
    </source>
</evidence>
<organism evidence="3 4">
    <name type="scientific">Halomonas salipaludis</name>
    <dbReference type="NCBI Taxonomy" id="2032625"/>
    <lineage>
        <taxon>Bacteria</taxon>
        <taxon>Pseudomonadati</taxon>
        <taxon>Pseudomonadota</taxon>
        <taxon>Gammaproteobacteria</taxon>
        <taxon>Oceanospirillales</taxon>
        <taxon>Halomonadaceae</taxon>
        <taxon>Halomonas</taxon>
    </lineage>
</organism>
<keyword evidence="4" id="KW-1185">Reference proteome</keyword>
<keyword evidence="1" id="KW-0676">Redox-active center</keyword>
<proteinExistence type="inferred from homology"/>
<dbReference type="Proteomes" id="UP000217771">
    <property type="component" value="Unassembled WGS sequence"/>
</dbReference>
<dbReference type="InterPro" id="IPR036249">
    <property type="entry name" value="Thioredoxin-like_sf"/>
</dbReference>
<accession>A0A2A2ENF3</accession>
<dbReference type="InterPro" id="IPR009094">
    <property type="entry name" value="DiS-bond_isomerase_DsbC/G_N_sf"/>
</dbReference>
<comment type="similarity">
    <text evidence="1">Belongs to the thioredoxin family. DsbC subfamily.</text>
</comment>
<name>A0A2A2ENF3_9GAMM</name>
<dbReference type="AlphaFoldDB" id="A0A2A2ENF3"/>
<sequence length="281" mass="30457">MKRPFMKKIIYSTYCLAVVGLFGLITLPALAEETGGDSLEGHQAISTADTGTPLPASITALLDQGLKFHGTFNAPGDIQGYALSYDNEPVAAYIPSTSDHAIIGTLIDPQGNAVMENQLQALVLEPMLEATWSAFEDTRFIPEGSDSASHIVYTLTDPNCPYCNALWKSSRSLIDQGELQLRHVLVGVLSEDSLRKAAAILESNDPTKALETHELNFRNGGISPVVPSEESRALLRRHAQLMREAGATGTPTSYYRDEEGNVQRINGAVSTDRLRDILGVE</sequence>
<feature type="chain" id="PRO_5011811219" description="Thiol:disulfide interchange protein" evidence="1">
    <location>
        <begin position="32"/>
        <end position="281"/>
    </location>
</feature>
<evidence type="ECO:0000313" key="4">
    <source>
        <dbReference type="Proteomes" id="UP000217771"/>
    </source>
</evidence>
<gene>
    <name evidence="3" type="ORF">CK498_20740</name>
</gene>
<protein>
    <recommendedName>
        <fullName evidence="1">Thiol:disulfide interchange protein</fullName>
    </recommendedName>
</protein>
<dbReference type="InterPro" id="IPR033954">
    <property type="entry name" value="DiS-bond_Isoase_DsbC/G"/>
</dbReference>
<reference evidence="3 4" key="1">
    <citation type="submission" date="2017-08" db="EMBL/GenBank/DDBJ databases">
        <title>Halomonas alkalisoli sp. nov., isolated from saline alkaline soil.</title>
        <authorList>
            <person name="Wang D."/>
            <person name="Zhang G."/>
        </authorList>
    </citation>
    <scope>NUCLEOTIDE SEQUENCE [LARGE SCALE GENOMIC DNA]</scope>
    <source>
        <strain evidence="3 4">WRN001</strain>
    </source>
</reference>
<feature type="domain" description="Thioredoxin-like fold" evidence="2">
    <location>
        <begin position="149"/>
        <end position="278"/>
    </location>
</feature>
<dbReference type="OrthoDB" id="5298214at2"/>
<keyword evidence="1" id="KW-0574">Periplasm</keyword>
<keyword evidence="1" id="KW-0732">Signal</keyword>
<dbReference type="Gene3D" id="3.10.450.70">
    <property type="entry name" value="Disulphide bond isomerase, DsbC/G, N-terminal"/>
    <property type="match status" value="1"/>
</dbReference>
<dbReference type="GO" id="GO:0042597">
    <property type="term" value="C:periplasmic space"/>
    <property type="evidence" value="ECO:0007669"/>
    <property type="project" value="UniProtKB-SubCell"/>
</dbReference>
<dbReference type="EMBL" id="NSKB01000008">
    <property type="protein sequence ID" value="PAU74981.1"/>
    <property type="molecule type" value="Genomic_DNA"/>
</dbReference>
<dbReference type="Pfam" id="PF13098">
    <property type="entry name" value="Thioredoxin_2"/>
    <property type="match status" value="1"/>
</dbReference>
<feature type="signal peptide" evidence="1">
    <location>
        <begin position="1"/>
        <end position="31"/>
    </location>
</feature>
<evidence type="ECO:0000313" key="3">
    <source>
        <dbReference type="EMBL" id="PAU74981.1"/>
    </source>
</evidence>
<comment type="caution">
    <text evidence="3">The sequence shown here is derived from an EMBL/GenBank/DDBJ whole genome shotgun (WGS) entry which is preliminary data.</text>
</comment>
<dbReference type="InterPro" id="IPR051470">
    <property type="entry name" value="Thiol:disulfide_interchange"/>
</dbReference>
<dbReference type="SUPFAM" id="SSF52833">
    <property type="entry name" value="Thioredoxin-like"/>
    <property type="match status" value="1"/>
</dbReference>
<evidence type="ECO:0000256" key="1">
    <source>
        <dbReference type="RuleBase" id="RU364038"/>
    </source>
</evidence>
<dbReference type="InterPro" id="IPR012336">
    <property type="entry name" value="Thioredoxin-like_fold"/>
</dbReference>
<dbReference type="CDD" id="cd03020">
    <property type="entry name" value="DsbA_DsbC_DsbG"/>
    <property type="match status" value="1"/>
</dbReference>
<dbReference type="PANTHER" id="PTHR35272:SF4">
    <property type="entry name" value="THIOL:DISULFIDE INTERCHANGE PROTEIN DSBG"/>
    <property type="match status" value="1"/>
</dbReference>
<comment type="subcellular location">
    <subcellularLocation>
        <location evidence="1">Periplasm</location>
    </subcellularLocation>
</comment>
<dbReference type="SUPFAM" id="SSF54423">
    <property type="entry name" value="DsbC/DsbG N-terminal domain-like"/>
    <property type="match status" value="1"/>
</dbReference>
<comment type="function">
    <text evidence="1">Required for disulfide bond formation in some periplasmic proteins. Acts by transferring its disulfide bond to other proteins and is reduced in the process.</text>
</comment>
<dbReference type="NCBIfam" id="NF008657">
    <property type="entry name" value="PRK11657.1"/>
    <property type="match status" value="1"/>
</dbReference>